<dbReference type="OrthoDB" id="10260285at2759"/>
<name>A0A9N9IQI9_9GLOM</name>
<gene>
    <name evidence="1" type="ORF">DERYTH_LOCUS16476</name>
</gene>
<dbReference type="Proteomes" id="UP000789405">
    <property type="component" value="Unassembled WGS sequence"/>
</dbReference>
<organism evidence="1 2">
    <name type="scientific">Dentiscutata erythropus</name>
    <dbReference type="NCBI Taxonomy" id="1348616"/>
    <lineage>
        <taxon>Eukaryota</taxon>
        <taxon>Fungi</taxon>
        <taxon>Fungi incertae sedis</taxon>
        <taxon>Mucoromycota</taxon>
        <taxon>Glomeromycotina</taxon>
        <taxon>Glomeromycetes</taxon>
        <taxon>Diversisporales</taxon>
        <taxon>Gigasporaceae</taxon>
        <taxon>Dentiscutata</taxon>
    </lineage>
</organism>
<dbReference type="EMBL" id="CAJVPY010014416">
    <property type="protein sequence ID" value="CAG8746445.1"/>
    <property type="molecule type" value="Genomic_DNA"/>
</dbReference>
<dbReference type="AlphaFoldDB" id="A0A9N9IQI9"/>
<evidence type="ECO:0000313" key="2">
    <source>
        <dbReference type="Proteomes" id="UP000789405"/>
    </source>
</evidence>
<protein>
    <submittedName>
        <fullName evidence="1">20472_t:CDS:1</fullName>
    </submittedName>
</protein>
<evidence type="ECO:0000313" key="1">
    <source>
        <dbReference type="EMBL" id="CAG8746445.1"/>
    </source>
</evidence>
<accession>A0A9N9IQI9</accession>
<sequence length="51" mass="5997">MESRFANNPKFLKKLKHPKAEPEQTLSIFPEFEYKKKKNVVVVQTSFDSDP</sequence>
<comment type="caution">
    <text evidence="1">The sequence shown here is derived from an EMBL/GenBank/DDBJ whole genome shotgun (WGS) entry which is preliminary data.</text>
</comment>
<keyword evidence="2" id="KW-1185">Reference proteome</keyword>
<proteinExistence type="predicted"/>
<reference evidence="1" key="1">
    <citation type="submission" date="2021-06" db="EMBL/GenBank/DDBJ databases">
        <authorList>
            <person name="Kallberg Y."/>
            <person name="Tangrot J."/>
            <person name="Rosling A."/>
        </authorList>
    </citation>
    <scope>NUCLEOTIDE SEQUENCE</scope>
    <source>
        <strain evidence="1">MA453B</strain>
    </source>
</reference>